<keyword evidence="2" id="KW-0503">Monooxygenase</keyword>
<reference evidence="2 3" key="1">
    <citation type="submission" date="2016-10" db="EMBL/GenBank/DDBJ databases">
        <authorList>
            <person name="de Groot N.N."/>
        </authorList>
    </citation>
    <scope>NUCLEOTIDE SEQUENCE [LARGE SCALE GENOMIC DNA]</scope>
    <source>
        <strain evidence="2 3">DSM 1736</strain>
    </source>
</reference>
<sequence>MVVLVATMKAKQGREAELETVLKSMIPMVEQESGTVQYCLHRSQEEPGKFLFYEKYTDKAALDFHSTTPYLRDLFKKLAPLLAEKSAIDLYEEVASIKR</sequence>
<evidence type="ECO:0000259" key="1">
    <source>
        <dbReference type="PROSITE" id="PS51725"/>
    </source>
</evidence>
<dbReference type="Gene3D" id="3.30.70.100">
    <property type="match status" value="1"/>
</dbReference>
<dbReference type="PANTHER" id="PTHR33336:SF3">
    <property type="entry name" value="ABM DOMAIN-CONTAINING PROTEIN"/>
    <property type="match status" value="1"/>
</dbReference>
<dbReference type="AlphaFoldDB" id="A0A1G9XIH8"/>
<evidence type="ECO:0000313" key="3">
    <source>
        <dbReference type="Proteomes" id="UP000214880"/>
    </source>
</evidence>
<feature type="domain" description="ABM" evidence="1">
    <location>
        <begin position="2"/>
        <end position="94"/>
    </location>
</feature>
<keyword evidence="3" id="KW-1185">Reference proteome</keyword>
<dbReference type="GO" id="GO:0004497">
    <property type="term" value="F:monooxygenase activity"/>
    <property type="evidence" value="ECO:0007669"/>
    <property type="project" value="UniProtKB-KW"/>
</dbReference>
<dbReference type="EMBL" id="FNHB01000009">
    <property type="protein sequence ID" value="SDM96093.1"/>
    <property type="molecule type" value="Genomic_DNA"/>
</dbReference>
<dbReference type="InterPro" id="IPR050744">
    <property type="entry name" value="AI-2_Isomerase_LsrG"/>
</dbReference>
<organism evidence="2 3">
    <name type="scientific">Dendrosporobacter quercicolus</name>
    <dbReference type="NCBI Taxonomy" id="146817"/>
    <lineage>
        <taxon>Bacteria</taxon>
        <taxon>Bacillati</taxon>
        <taxon>Bacillota</taxon>
        <taxon>Negativicutes</taxon>
        <taxon>Selenomonadales</taxon>
        <taxon>Sporomusaceae</taxon>
        <taxon>Dendrosporobacter</taxon>
    </lineage>
</organism>
<name>A0A1G9XIH8_9FIRM</name>
<proteinExistence type="predicted"/>
<dbReference type="STRING" id="146817.SAMN04488502_109102"/>
<dbReference type="InterPro" id="IPR007138">
    <property type="entry name" value="ABM_dom"/>
</dbReference>
<dbReference type="Proteomes" id="UP000214880">
    <property type="component" value="Unassembled WGS sequence"/>
</dbReference>
<dbReference type="OrthoDB" id="9806189at2"/>
<gene>
    <name evidence="2" type="ORF">SAMN04488502_109102</name>
</gene>
<dbReference type="SUPFAM" id="SSF54909">
    <property type="entry name" value="Dimeric alpha+beta barrel"/>
    <property type="match status" value="1"/>
</dbReference>
<dbReference type="Pfam" id="PF03992">
    <property type="entry name" value="ABM"/>
    <property type="match status" value="1"/>
</dbReference>
<evidence type="ECO:0000313" key="2">
    <source>
        <dbReference type="EMBL" id="SDM96093.1"/>
    </source>
</evidence>
<dbReference type="PROSITE" id="PS51725">
    <property type="entry name" value="ABM"/>
    <property type="match status" value="1"/>
</dbReference>
<dbReference type="RefSeq" id="WP_092074458.1">
    <property type="nucleotide sequence ID" value="NZ_FNHB01000009.1"/>
</dbReference>
<dbReference type="InterPro" id="IPR011008">
    <property type="entry name" value="Dimeric_a/b-barrel"/>
</dbReference>
<dbReference type="PANTHER" id="PTHR33336">
    <property type="entry name" value="QUINOL MONOOXYGENASE YGIN-RELATED"/>
    <property type="match status" value="1"/>
</dbReference>
<keyword evidence="2" id="KW-0560">Oxidoreductase</keyword>
<accession>A0A1G9XIH8</accession>
<protein>
    <submittedName>
        <fullName evidence="2">Quinol monooxygenase YgiN</fullName>
    </submittedName>
</protein>